<gene>
    <name evidence="3" type="ORF">D9758_010852</name>
</gene>
<sequence length="580" mass="64011">MSDSVTIVLDDYLLSLGGDGDFGLVAKGWGSDTCSTYYNTTCCSVNETATEATLIVRSALLNAASWSVFGSTPPAPASYRLTLTTDVSRGETVEQNVSFQYPHFTSYQFFWTDFVNTDDFRNRTKDQEILFVFPKSPPTNIDYILVEVRNTTSLGGRTILVDDSNSEITWDGDGWVENRFSSPIRLFPDDNLAPETFYLPHYNGTHSSNSEGDSFTFRFQGSFISVQGISPLCRDCQLQMNFTVDSNTTLTTFSSDSITEIGIPHFLYFENQSLQPGNHTMVATITLVQGNTSASIDYLTYKPAFGTVLEKPVFSPPTLQSPPNTPPQTTAPDGPNHRSRTPIIAGSVSASVVVVTLGLLLFWWTRRSWKQRQSIGTIEPFKSLALDPGHSERVKGQVPSQSRNFIVEDSGRKGLPPRVVAVNALPTAAQLAELRSQNEALNRGLESLETRSVQQAPVRENVDFANLVREMRTQVNGISRDISRFVVPPAYESAAEGMDAQRRGGDGEGESAVIVSHSARQRDGDSVIEDGQENSMEDSANQNEIEVHLREIRARMGAISRDINRYIAPPAYETDNGMED</sequence>
<dbReference type="AlphaFoldDB" id="A0A8H5GIP7"/>
<keyword evidence="4" id="KW-1185">Reference proteome</keyword>
<name>A0A8H5GIP7_9AGAR</name>
<keyword evidence="2" id="KW-1133">Transmembrane helix</keyword>
<organism evidence="3 4">
    <name type="scientific">Tetrapyrgos nigripes</name>
    <dbReference type="NCBI Taxonomy" id="182062"/>
    <lineage>
        <taxon>Eukaryota</taxon>
        <taxon>Fungi</taxon>
        <taxon>Dikarya</taxon>
        <taxon>Basidiomycota</taxon>
        <taxon>Agaricomycotina</taxon>
        <taxon>Agaricomycetes</taxon>
        <taxon>Agaricomycetidae</taxon>
        <taxon>Agaricales</taxon>
        <taxon>Marasmiineae</taxon>
        <taxon>Marasmiaceae</taxon>
        <taxon>Tetrapyrgos</taxon>
    </lineage>
</organism>
<dbReference type="OrthoDB" id="2756615at2759"/>
<dbReference type="EMBL" id="JAACJM010000027">
    <property type="protein sequence ID" value="KAF5365430.1"/>
    <property type="molecule type" value="Genomic_DNA"/>
</dbReference>
<evidence type="ECO:0000256" key="2">
    <source>
        <dbReference type="SAM" id="Phobius"/>
    </source>
</evidence>
<reference evidence="3 4" key="1">
    <citation type="journal article" date="2020" name="ISME J.">
        <title>Uncovering the hidden diversity of litter-decomposition mechanisms in mushroom-forming fungi.</title>
        <authorList>
            <person name="Floudas D."/>
            <person name="Bentzer J."/>
            <person name="Ahren D."/>
            <person name="Johansson T."/>
            <person name="Persson P."/>
            <person name="Tunlid A."/>
        </authorList>
    </citation>
    <scope>NUCLEOTIDE SEQUENCE [LARGE SCALE GENOMIC DNA]</scope>
    <source>
        <strain evidence="3 4">CBS 291.85</strain>
    </source>
</reference>
<feature type="region of interest" description="Disordered" evidence="1">
    <location>
        <begin position="515"/>
        <end position="541"/>
    </location>
</feature>
<protein>
    <submittedName>
        <fullName evidence="3">Uncharacterized protein</fullName>
    </submittedName>
</protein>
<evidence type="ECO:0000256" key="1">
    <source>
        <dbReference type="SAM" id="MobiDB-lite"/>
    </source>
</evidence>
<comment type="caution">
    <text evidence="3">The sequence shown here is derived from an EMBL/GenBank/DDBJ whole genome shotgun (WGS) entry which is preliminary data.</text>
</comment>
<feature type="compositionally biased region" description="Acidic residues" evidence="1">
    <location>
        <begin position="526"/>
        <end position="536"/>
    </location>
</feature>
<accession>A0A8H5GIP7</accession>
<proteinExistence type="predicted"/>
<feature type="region of interest" description="Disordered" evidence="1">
    <location>
        <begin position="313"/>
        <end position="342"/>
    </location>
</feature>
<evidence type="ECO:0000313" key="3">
    <source>
        <dbReference type="EMBL" id="KAF5365430.1"/>
    </source>
</evidence>
<keyword evidence="2" id="KW-0472">Membrane</keyword>
<dbReference type="Gene3D" id="2.60.120.260">
    <property type="entry name" value="Galactose-binding domain-like"/>
    <property type="match status" value="1"/>
</dbReference>
<feature type="transmembrane region" description="Helical" evidence="2">
    <location>
        <begin position="343"/>
        <end position="364"/>
    </location>
</feature>
<dbReference type="Proteomes" id="UP000559256">
    <property type="component" value="Unassembled WGS sequence"/>
</dbReference>
<evidence type="ECO:0000313" key="4">
    <source>
        <dbReference type="Proteomes" id="UP000559256"/>
    </source>
</evidence>
<keyword evidence="2" id="KW-0812">Transmembrane</keyword>